<dbReference type="Gene3D" id="3.40.190.10">
    <property type="entry name" value="Periplasmic binding protein-like II"/>
    <property type="match status" value="1"/>
</dbReference>
<dbReference type="PROSITE" id="PS51257">
    <property type="entry name" value="PROKAR_LIPOPROTEIN"/>
    <property type="match status" value="1"/>
</dbReference>
<evidence type="ECO:0000313" key="7">
    <source>
        <dbReference type="Proteomes" id="UP000325517"/>
    </source>
</evidence>
<dbReference type="Proteomes" id="UP000325517">
    <property type="component" value="Chromosome"/>
</dbReference>
<dbReference type="GO" id="GO:0043190">
    <property type="term" value="C:ATP-binding cassette (ABC) transporter complex"/>
    <property type="evidence" value="ECO:0007669"/>
    <property type="project" value="InterPro"/>
</dbReference>
<proteinExistence type="inferred from homology"/>
<dbReference type="Pfam" id="PF00496">
    <property type="entry name" value="SBP_bac_5"/>
    <property type="match status" value="1"/>
</dbReference>
<dbReference type="Gene3D" id="3.10.105.10">
    <property type="entry name" value="Dipeptide-binding Protein, Domain 3"/>
    <property type="match status" value="1"/>
</dbReference>
<evidence type="ECO:0000256" key="3">
    <source>
        <dbReference type="ARBA" id="ARBA00022729"/>
    </source>
</evidence>
<dbReference type="OrthoDB" id="9796817at2"/>
<dbReference type="PANTHER" id="PTHR30290:SF9">
    <property type="entry name" value="OLIGOPEPTIDE-BINDING PROTEIN APPA"/>
    <property type="match status" value="1"/>
</dbReference>
<dbReference type="RefSeq" id="WP_151698564.1">
    <property type="nucleotide sequence ID" value="NZ_CP031223.1"/>
</dbReference>
<reference evidence="6 7" key="1">
    <citation type="submission" date="2018-07" db="EMBL/GenBank/DDBJ databases">
        <title>Complete genome sequence of Psychrobacillus sp. PB01, isolated from iceberg, and comparative genome analysis of Psychrobacillus strains.</title>
        <authorList>
            <person name="Lee P.C."/>
        </authorList>
    </citation>
    <scope>NUCLEOTIDE SEQUENCE [LARGE SCALE GENOMIC DNA]</scope>
    <source>
        <strain evidence="6 7">PB01</strain>
    </source>
</reference>
<feature type="signal peptide" evidence="4">
    <location>
        <begin position="1"/>
        <end position="21"/>
    </location>
</feature>
<keyword evidence="7" id="KW-1185">Reference proteome</keyword>
<dbReference type="InterPro" id="IPR030678">
    <property type="entry name" value="Peptide/Ni-bd"/>
</dbReference>
<keyword evidence="2" id="KW-0813">Transport</keyword>
<dbReference type="PIRSF" id="PIRSF002741">
    <property type="entry name" value="MppA"/>
    <property type="match status" value="1"/>
</dbReference>
<keyword evidence="3 4" id="KW-0732">Signal</keyword>
<evidence type="ECO:0000256" key="2">
    <source>
        <dbReference type="ARBA" id="ARBA00022448"/>
    </source>
</evidence>
<name>A0A5J6SII7_9BACI</name>
<dbReference type="Gene3D" id="3.90.76.10">
    <property type="entry name" value="Dipeptide-binding Protein, Domain 1"/>
    <property type="match status" value="1"/>
</dbReference>
<protein>
    <submittedName>
        <fullName evidence="6">Oligopeptide-binding protein AppA</fullName>
    </submittedName>
</protein>
<evidence type="ECO:0000256" key="4">
    <source>
        <dbReference type="SAM" id="SignalP"/>
    </source>
</evidence>
<dbReference type="PANTHER" id="PTHR30290">
    <property type="entry name" value="PERIPLASMIC BINDING COMPONENT OF ABC TRANSPORTER"/>
    <property type="match status" value="1"/>
</dbReference>
<dbReference type="EMBL" id="CP031223">
    <property type="protein sequence ID" value="QFF97618.1"/>
    <property type="molecule type" value="Genomic_DNA"/>
</dbReference>
<evidence type="ECO:0000259" key="5">
    <source>
        <dbReference type="Pfam" id="PF00496"/>
    </source>
</evidence>
<dbReference type="GO" id="GO:0015833">
    <property type="term" value="P:peptide transport"/>
    <property type="evidence" value="ECO:0007669"/>
    <property type="project" value="TreeGrafter"/>
</dbReference>
<gene>
    <name evidence="6" type="ORF">PB01_01670</name>
</gene>
<dbReference type="GO" id="GO:1904680">
    <property type="term" value="F:peptide transmembrane transporter activity"/>
    <property type="evidence" value="ECO:0007669"/>
    <property type="project" value="TreeGrafter"/>
</dbReference>
<evidence type="ECO:0000313" key="6">
    <source>
        <dbReference type="EMBL" id="QFF97618.1"/>
    </source>
</evidence>
<comment type="similarity">
    <text evidence="1">Belongs to the bacterial solute-binding protein 5 family.</text>
</comment>
<dbReference type="AlphaFoldDB" id="A0A5J6SII7"/>
<accession>A0A5J6SII7</accession>
<dbReference type="SUPFAM" id="SSF53850">
    <property type="entry name" value="Periplasmic binding protein-like II"/>
    <property type="match status" value="1"/>
</dbReference>
<feature type="chain" id="PRO_5038503117" evidence="4">
    <location>
        <begin position="22"/>
        <end position="542"/>
    </location>
</feature>
<dbReference type="InterPro" id="IPR000914">
    <property type="entry name" value="SBP_5_dom"/>
</dbReference>
<dbReference type="KEGG" id="psyo:PB01_01670"/>
<sequence length="542" mass="60134">MKKVKKLSVLFVLLLATLLAACSDSGNKSSDGSSSKTSSDGKTLFIGLVNPPISFNPINSGDFASQWLEKFMFETFLEMTAPLEFTPKLAESFETEDNQTYTIKLQPKATWSDGEPVTAEDIAFTFNLIANPKTETSVGTIISNLEGLDENGKLTNGEKEIPSITVVDEKTFTFKTKQPVDPNLIKEFIGSQIMILPKHILKDVAPEDLTAHPFMQNPNVTNGAFKFVKYEADQYVEFAKNDNYYVSKPKLDKIFVKIMPATNLVAQLQTGEIHMNAGVGLGSIAVSDYDTVEKIKGIHTTANPANGYQTLLFNTKKITDPNVRVAIGHAINRDQMIESLLQGKGDYVDGPYPSINPYYDSSIKNISYDPEKAKEMLKAANWDFNTPLEIAVPAGNKMREQAGAIILENLKAIGLNVQLVTSDFPTHIAKAREGNYDLMILGYTTNIDPDITNYYGNDSPFNFTGYQSEEKEKLLLAGNNEPNPEKRKAIYSELQALFVKDLPVFTLYSEYDFAAISDKVISAGPTFFGYHNNLQDWDLSDK</sequence>
<feature type="domain" description="Solute-binding protein family 5" evidence="5">
    <location>
        <begin position="84"/>
        <end position="461"/>
    </location>
</feature>
<organism evidence="6 7">
    <name type="scientific">Psychrobacillus glaciei</name>
    <dbReference type="NCBI Taxonomy" id="2283160"/>
    <lineage>
        <taxon>Bacteria</taxon>
        <taxon>Bacillati</taxon>
        <taxon>Bacillota</taxon>
        <taxon>Bacilli</taxon>
        <taxon>Bacillales</taxon>
        <taxon>Bacillaceae</taxon>
        <taxon>Psychrobacillus</taxon>
    </lineage>
</organism>
<evidence type="ECO:0000256" key="1">
    <source>
        <dbReference type="ARBA" id="ARBA00005695"/>
    </source>
</evidence>
<dbReference type="InterPro" id="IPR039424">
    <property type="entry name" value="SBP_5"/>
</dbReference>
<dbReference type="GO" id="GO:0042597">
    <property type="term" value="C:periplasmic space"/>
    <property type="evidence" value="ECO:0007669"/>
    <property type="project" value="UniProtKB-ARBA"/>
</dbReference>